<keyword evidence="3" id="KW-1185">Reference proteome</keyword>
<feature type="compositionally biased region" description="Acidic residues" evidence="1">
    <location>
        <begin position="58"/>
        <end position="68"/>
    </location>
</feature>
<evidence type="ECO:0000313" key="2">
    <source>
        <dbReference type="EnsemblMetazoa" id="XP_016977968.2"/>
    </source>
</evidence>
<proteinExistence type="predicted"/>
<dbReference type="Proteomes" id="UP001652680">
    <property type="component" value="Unassembled WGS sequence"/>
</dbReference>
<organism evidence="2 3">
    <name type="scientific">Drosophila rhopaloa</name>
    <name type="common">Fruit fly</name>
    <dbReference type="NCBI Taxonomy" id="1041015"/>
    <lineage>
        <taxon>Eukaryota</taxon>
        <taxon>Metazoa</taxon>
        <taxon>Ecdysozoa</taxon>
        <taxon>Arthropoda</taxon>
        <taxon>Hexapoda</taxon>
        <taxon>Insecta</taxon>
        <taxon>Pterygota</taxon>
        <taxon>Neoptera</taxon>
        <taxon>Endopterygota</taxon>
        <taxon>Diptera</taxon>
        <taxon>Brachycera</taxon>
        <taxon>Muscomorpha</taxon>
        <taxon>Ephydroidea</taxon>
        <taxon>Drosophilidae</taxon>
        <taxon>Drosophila</taxon>
        <taxon>Sophophora</taxon>
    </lineage>
</organism>
<reference evidence="2" key="2">
    <citation type="submission" date="2025-05" db="UniProtKB">
        <authorList>
            <consortium name="EnsemblMetazoa"/>
        </authorList>
    </citation>
    <scope>IDENTIFICATION</scope>
</reference>
<accession>A0ABM5HC56</accession>
<dbReference type="EnsemblMetazoa" id="XM_017122479.2">
    <property type="protein sequence ID" value="XP_016977968.2"/>
    <property type="gene ID" value="LOC108043676"/>
</dbReference>
<evidence type="ECO:0000313" key="3">
    <source>
        <dbReference type="Proteomes" id="UP001652680"/>
    </source>
</evidence>
<reference evidence="3" key="1">
    <citation type="journal article" date="2021" name="Elife">
        <title>Highly contiguous assemblies of 101 drosophilid genomes.</title>
        <authorList>
            <person name="Kim B.Y."/>
            <person name="Wang J.R."/>
            <person name="Miller D.E."/>
            <person name="Barmina O."/>
            <person name="Delaney E."/>
            <person name="Thompson A."/>
            <person name="Comeault A.A."/>
            <person name="Peede D."/>
            <person name="D'Agostino E.R."/>
            <person name="Pelaez J."/>
            <person name="Aguilar J.M."/>
            <person name="Haji D."/>
            <person name="Matsunaga T."/>
            <person name="Armstrong E.E."/>
            <person name="Zych M."/>
            <person name="Ogawa Y."/>
            <person name="Stamenkovic-Radak M."/>
            <person name="Jelic M."/>
            <person name="Veselinovic M.S."/>
            <person name="Tanaskovic M."/>
            <person name="Eric P."/>
            <person name="Gao J.J."/>
            <person name="Katoh T.K."/>
            <person name="Toda M.J."/>
            <person name="Watabe H."/>
            <person name="Watada M."/>
            <person name="Davis J.S."/>
            <person name="Moyle L.C."/>
            <person name="Manoli G."/>
            <person name="Bertolini E."/>
            <person name="Kostal V."/>
            <person name="Hawley R.S."/>
            <person name="Takahashi A."/>
            <person name="Jones C.D."/>
            <person name="Price D.K."/>
            <person name="Whiteman N."/>
            <person name="Kopp A."/>
            <person name="Matute D.R."/>
            <person name="Petrov D.A."/>
        </authorList>
    </citation>
    <scope>NUCLEOTIDE SEQUENCE [LARGE SCALE GENOMIC DNA]</scope>
</reference>
<feature type="region of interest" description="Disordered" evidence="1">
    <location>
        <begin position="49"/>
        <end position="68"/>
    </location>
</feature>
<protein>
    <submittedName>
        <fullName evidence="2">Uncharacterized protein</fullName>
    </submittedName>
</protein>
<dbReference type="Pfam" id="PF15960">
    <property type="entry name" value="DUF4763"/>
    <property type="match status" value="1"/>
</dbReference>
<dbReference type="RefSeq" id="XP_016977968.2">
    <property type="nucleotide sequence ID" value="XM_017122479.2"/>
</dbReference>
<dbReference type="GeneID" id="108043676"/>
<dbReference type="InterPro" id="IPR031883">
    <property type="entry name" value="DUF4763"/>
</dbReference>
<feature type="region of interest" description="Disordered" evidence="1">
    <location>
        <begin position="1"/>
        <end position="37"/>
    </location>
</feature>
<evidence type="ECO:0000256" key="1">
    <source>
        <dbReference type="SAM" id="MobiDB-lite"/>
    </source>
</evidence>
<sequence>MDQDFPKPCQALGIPHFQRRKTEEPAQSTVVLPPQRAPSTKVFRCENQIDSSPQGSLADEEVVEKSDEESDLEIKEISEEVSRLGRRVRRLNQMLGTNIPECPSIDLCEQEHILFNMPDQIHPEILEIEIANNKLSTQLAQLQPLQKSANVATQMVRDVQGRDKKLGDQLQRDIQELDSFKLTFEKHQGLCLQRFLFVQRDKASGTEIAECSANRARFIQNLLNKQVVKDDYEPRRKEALKVMLHLKRASLNLQKHLTNVISHKKTELFHNL</sequence>
<name>A0ABM5HC56_DRORH</name>